<accession>A0A2G9UEX1</accession>
<reference evidence="1 2" key="1">
    <citation type="submission" date="2015-09" db="EMBL/GenBank/DDBJ databases">
        <title>Draft genome of the parasitic nematode Teladorsagia circumcincta isolate WARC Sus (inbred).</title>
        <authorList>
            <person name="Mitreva M."/>
        </authorList>
    </citation>
    <scope>NUCLEOTIDE SEQUENCE [LARGE SCALE GENOMIC DNA]</scope>
    <source>
        <strain evidence="1 2">S</strain>
    </source>
</reference>
<proteinExistence type="predicted"/>
<organism evidence="1 2">
    <name type="scientific">Teladorsagia circumcincta</name>
    <name type="common">Brown stomach worm</name>
    <name type="synonym">Ostertagia circumcincta</name>
    <dbReference type="NCBI Taxonomy" id="45464"/>
    <lineage>
        <taxon>Eukaryota</taxon>
        <taxon>Metazoa</taxon>
        <taxon>Ecdysozoa</taxon>
        <taxon>Nematoda</taxon>
        <taxon>Chromadorea</taxon>
        <taxon>Rhabditida</taxon>
        <taxon>Rhabditina</taxon>
        <taxon>Rhabditomorpha</taxon>
        <taxon>Strongyloidea</taxon>
        <taxon>Trichostrongylidae</taxon>
        <taxon>Teladorsagia</taxon>
    </lineage>
</organism>
<evidence type="ECO:0000313" key="2">
    <source>
        <dbReference type="Proteomes" id="UP000230423"/>
    </source>
</evidence>
<dbReference type="InterPro" id="IPR036691">
    <property type="entry name" value="Endo/exonu/phosph_ase_sf"/>
</dbReference>
<evidence type="ECO:0000313" key="1">
    <source>
        <dbReference type="EMBL" id="PIO68030.1"/>
    </source>
</evidence>
<dbReference type="OrthoDB" id="5842234at2759"/>
<dbReference type="Gene3D" id="3.60.10.10">
    <property type="entry name" value="Endonuclease/exonuclease/phosphatase"/>
    <property type="match status" value="1"/>
</dbReference>
<dbReference type="Proteomes" id="UP000230423">
    <property type="component" value="Unassembled WGS sequence"/>
</dbReference>
<dbReference type="EMBL" id="KZ347289">
    <property type="protein sequence ID" value="PIO68030.1"/>
    <property type="molecule type" value="Genomic_DNA"/>
</dbReference>
<dbReference type="AlphaFoldDB" id="A0A2G9UEX1"/>
<keyword evidence="2" id="KW-1185">Reference proteome</keyword>
<name>A0A2G9UEX1_TELCI</name>
<sequence>MSHLVACTYNCGSVSTAIQLSIDRRNAANLISRDWAERNETKEPLTCTWSDGTAVFLGAKETGTTSGGVGFIVAPDFTKKVTSVTFHSHRFGILTSTLTKDFSVSIIQVYAPTSDSEESQHEDFYDNLGELVRSQKTSYVVISADFDARVGSRRTGEKFIGPNSAEHRNAAGERLANFCEIYHMYHGNSQFIKAPMKRWTYESPKGQYYHELDHILCSRRAITDVGVVPSFNTGSDHRFYAQNCTLNEVISDHGASTEELPAGDMVPSFLLSEIRYAIGTMPRGRAPGADGLSLEALQACGHKIYCALAQR</sequence>
<gene>
    <name evidence="1" type="ORF">TELCIR_10197</name>
</gene>
<dbReference type="SUPFAM" id="SSF56219">
    <property type="entry name" value="DNase I-like"/>
    <property type="match status" value="1"/>
</dbReference>
<evidence type="ECO:0008006" key="3">
    <source>
        <dbReference type="Google" id="ProtNLM"/>
    </source>
</evidence>
<protein>
    <recommendedName>
        <fullName evidence="3">Endonuclease/exonuclease/phosphatase domain-containing protein</fullName>
    </recommendedName>
</protein>